<dbReference type="NCBIfam" id="TIGR00401">
    <property type="entry name" value="msrA"/>
    <property type="match status" value="1"/>
</dbReference>
<dbReference type="InterPro" id="IPR002569">
    <property type="entry name" value="Met_Sox_Rdtase_MsrA_dom"/>
</dbReference>
<dbReference type="GO" id="GO:0033743">
    <property type="term" value="F:peptide-methionine (R)-S-oxide reductase activity"/>
    <property type="evidence" value="ECO:0007669"/>
    <property type="project" value="InterPro"/>
</dbReference>
<dbReference type="AlphaFoldDB" id="A0A8A1V5N0"/>
<dbReference type="SUPFAM" id="SSF51316">
    <property type="entry name" value="Mss4-like"/>
    <property type="match status" value="1"/>
</dbReference>
<keyword evidence="2" id="KW-0560">Oxidoreductase</keyword>
<organism evidence="5">
    <name type="scientific">uncultured organism</name>
    <dbReference type="NCBI Taxonomy" id="155900"/>
    <lineage>
        <taxon>unclassified sequences</taxon>
        <taxon>environmental samples</taxon>
    </lineage>
</organism>
<evidence type="ECO:0000259" key="4">
    <source>
        <dbReference type="PROSITE" id="PS51790"/>
    </source>
</evidence>
<protein>
    <recommendedName>
        <fullName evidence="1">peptide-methionine (S)-S-oxide reductase</fullName>
        <ecNumber evidence="1">1.8.4.11</ecNumber>
    </recommendedName>
</protein>
<evidence type="ECO:0000256" key="2">
    <source>
        <dbReference type="ARBA" id="ARBA00023002"/>
    </source>
</evidence>
<dbReference type="PANTHER" id="PTHR43774:SF1">
    <property type="entry name" value="PEPTIDE METHIONINE SULFOXIDE REDUCTASE MSRA 2"/>
    <property type="match status" value="1"/>
</dbReference>
<evidence type="ECO:0000256" key="1">
    <source>
        <dbReference type="ARBA" id="ARBA00012502"/>
    </source>
</evidence>
<sequence>MDRVEILCARCGGHLGHVFEDGPAPTGLRYCLNSASLNFHDKGAALPSSPVKTETAYFAGGCFWGVEDRFQQVPGVIDAVSGYMGGRTKDPTYKQVCAGDTMHAETVKVVFDPARLPYRDLLKKFFRFHDPAQVDRQGPDVGTQYRSAIFAATPEQAAAAKAFIEEQKKAPRYLSRPIATQVVSVEKSGPFYGAEEYHQDYHMKHGGHCALPPDLGPEDE</sequence>
<evidence type="ECO:0000256" key="3">
    <source>
        <dbReference type="ARBA" id="ARBA00023268"/>
    </source>
</evidence>
<dbReference type="PANTHER" id="PTHR43774">
    <property type="entry name" value="PEPTIDE METHIONINE SULFOXIDE REDUCTASE"/>
    <property type="match status" value="1"/>
</dbReference>
<dbReference type="SUPFAM" id="SSF55068">
    <property type="entry name" value="Peptide methionine sulfoxide reductase"/>
    <property type="match status" value="1"/>
</dbReference>
<dbReference type="HAMAP" id="MF_01401">
    <property type="entry name" value="MsrA"/>
    <property type="match status" value="1"/>
</dbReference>
<feature type="domain" description="MsrB" evidence="4">
    <location>
        <begin position="1"/>
        <end position="42"/>
    </location>
</feature>
<dbReference type="EMBL" id="MW601940">
    <property type="protein sequence ID" value="QST87829.1"/>
    <property type="molecule type" value="Genomic_DNA"/>
</dbReference>
<name>A0A8A1V5N0_9ZZZZ</name>
<proteinExistence type="inferred from homology"/>
<reference evidence="5" key="1">
    <citation type="journal article" name="Antibiotics">
        <title>Novel Soil-Derived Beta-Lactam, Chloramphenicol, Fosfomycin and Trimethoprim Resistance Genes Revealed by Functional Metagenomics.</title>
        <authorList>
            <person name="Willms I.M."/>
            <person name="Grote M."/>
            <person name="Kocatuerk M."/>
            <person name="Singhoff L."/>
            <person name="Kraft A.A."/>
            <person name="Bolz S.H."/>
            <person name="Nacke H."/>
        </authorList>
    </citation>
    <scope>NUCLEOTIDE SEQUENCE</scope>
</reference>
<dbReference type="Gene3D" id="3.30.1060.10">
    <property type="entry name" value="Peptide methionine sulphoxide reductase MsrA"/>
    <property type="match status" value="1"/>
</dbReference>
<dbReference type="PROSITE" id="PS51790">
    <property type="entry name" value="MSRB"/>
    <property type="match status" value="1"/>
</dbReference>
<dbReference type="EC" id="1.8.4.11" evidence="1"/>
<evidence type="ECO:0000313" key="5">
    <source>
        <dbReference type="EMBL" id="QST87829.1"/>
    </source>
</evidence>
<dbReference type="Pfam" id="PF01625">
    <property type="entry name" value="PMSR"/>
    <property type="match status" value="1"/>
</dbReference>
<dbReference type="GO" id="GO:0008113">
    <property type="term" value="F:peptide-methionine (S)-S-oxide reductase activity"/>
    <property type="evidence" value="ECO:0007669"/>
    <property type="project" value="UniProtKB-EC"/>
</dbReference>
<dbReference type="Gene3D" id="2.170.150.20">
    <property type="entry name" value="Peptide methionine sulfoxide reductase"/>
    <property type="match status" value="1"/>
</dbReference>
<dbReference type="InterPro" id="IPR002579">
    <property type="entry name" value="Met_Sox_Rdtase_MsrB_dom"/>
</dbReference>
<keyword evidence="3" id="KW-0511">Multifunctional enzyme</keyword>
<dbReference type="Pfam" id="PF01641">
    <property type="entry name" value="SelR"/>
    <property type="match status" value="1"/>
</dbReference>
<dbReference type="InterPro" id="IPR011057">
    <property type="entry name" value="Mss4-like_sf"/>
</dbReference>
<accession>A0A8A1V5N0</accession>
<dbReference type="InterPro" id="IPR036509">
    <property type="entry name" value="Met_Sox_Rdtase_MsrA_sf"/>
</dbReference>